<dbReference type="EMBL" id="JBBNAG010000007">
    <property type="protein sequence ID" value="KAK9119200.1"/>
    <property type="molecule type" value="Genomic_DNA"/>
</dbReference>
<comment type="caution">
    <text evidence="1">The sequence shown here is derived from an EMBL/GenBank/DDBJ whole genome shotgun (WGS) entry which is preliminary data.</text>
</comment>
<dbReference type="Proteomes" id="UP001419268">
    <property type="component" value="Unassembled WGS sequence"/>
</dbReference>
<organism evidence="1 2">
    <name type="scientific">Stephania cephalantha</name>
    <dbReference type="NCBI Taxonomy" id="152367"/>
    <lineage>
        <taxon>Eukaryota</taxon>
        <taxon>Viridiplantae</taxon>
        <taxon>Streptophyta</taxon>
        <taxon>Embryophyta</taxon>
        <taxon>Tracheophyta</taxon>
        <taxon>Spermatophyta</taxon>
        <taxon>Magnoliopsida</taxon>
        <taxon>Ranunculales</taxon>
        <taxon>Menispermaceae</taxon>
        <taxon>Menispermoideae</taxon>
        <taxon>Cissampelideae</taxon>
        <taxon>Stephania</taxon>
    </lineage>
</organism>
<reference evidence="1 2" key="1">
    <citation type="submission" date="2024-01" db="EMBL/GenBank/DDBJ databases">
        <title>Genome assemblies of Stephania.</title>
        <authorList>
            <person name="Yang L."/>
        </authorList>
    </citation>
    <scope>NUCLEOTIDE SEQUENCE [LARGE SCALE GENOMIC DNA]</scope>
    <source>
        <strain evidence="1">JXDWG</strain>
        <tissue evidence="1">Leaf</tissue>
    </source>
</reference>
<keyword evidence="2" id="KW-1185">Reference proteome</keyword>
<protein>
    <submittedName>
        <fullName evidence="1">Uncharacterized protein</fullName>
    </submittedName>
</protein>
<name>A0AAP0NVJ1_9MAGN</name>
<gene>
    <name evidence="1" type="ORF">Scep_017293</name>
</gene>
<proteinExistence type="predicted"/>
<evidence type="ECO:0000313" key="1">
    <source>
        <dbReference type="EMBL" id="KAK9119200.1"/>
    </source>
</evidence>
<accession>A0AAP0NVJ1</accession>
<sequence>MVSMPPPLHPSLKRLTQAEMQEHRSKGLCFSCDERFLPGHRRKAKQFPLLMPDDDLDDSPPPSFLALTKKHRPQLTPLPSTTLLPTKALTLLPPPPDHPDSTNFHLLVSALDGSLSPSTFCLTGSILGHPLSILVDLGSCTT</sequence>
<evidence type="ECO:0000313" key="2">
    <source>
        <dbReference type="Proteomes" id="UP001419268"/>
    </source>
</evidence>
<dbReference type="AlphaFoldDB" id="A0AAP0NVJ1"/>